<protein>
    <recommendedName>
        <fullName evidence="3">Apea-like HEPN domain-containing protein</fullName>
    </recommendedName>
</protein>
<evidence type="ECO:0008006" key="3">
    <source>
        <dbReference type="Google" id="ProtNLM"/>
    </source>
</evidence>
<dbReference type="RefSeq" id="WP_168239307.1">
    <property type="nucleotide sequence ID" value="NZ_CP050995.1"/>
</dbReference>
<organism evidence="1 2">
    <name type="scientific">Chryseobacterium gallinarum</name>
    <dbReference type="NCBI Taxonomy" id="1324352"/>
    <lineage>
        <taxon>Bacteria</taxon>
        <taxon>Pseudomonadati</taxon>
        <taxon>Bacteroidota</taxon>
        <taxon>Flavobacteriia</taxon>
        <taxon>Flavobacteriales</taxon>
        <taxon>Weeksellaceae</taxon>
        <taxon>Chryseobacterium group</taxon>
        <taxon>Chryseobacterium</taxon>
    </lineage>
</organism>
<name>A0ABX6KUN5_CHRGL</name>
<proteinExistence type="predicted"/>
<sequence>MIESVESIYNTYISNLSSVNLYFNKFGKLATSEDENINETSSKLLFDTLDEYQDKIEKIKLEVGEDQEKLIKLSHRHLRKVAQKLKRRTSLSPINYEILSNSSFLMLNNYFEYLLTDLLSYYYNKYSNSLNEKEFKFTLKELSEYESIQEAIKDLIVKEVESLILEKSFNDLLSHFEDKLKISLEKKLIKWDNIVEIRERRHLIVHNSSIVNKKYIVRTKNPFNFKIGDKITIDKIYFLNSLKEFKLAGQLLLFNCWGNWDKDKVTEAINEIMVQSFEDLKSKNYDLVSKTCAYAENIIPKNSEQEDFLLRIKMNYALALKRTNDKKLQDVLKTIKVGTATPIFKVAFKILSNDFEEIEQDIKKAIVLEELNQDQYLEWPLFEELRNNNSKDSVIMEYFVGTN</sequence>
<evidence type="ECO:0000313" key="2">
    <source>
        <dbReference type="Proteomes" id="UP000501570"/>
    </source>
</evidence>
<keyword evidence="2" id="KW-1185">Reference proteome</keyword>
<gene>
    <name evidence="1" type="ORF">FOB44_17395</name>
</gene>
<evidence type="ECO:0000313" key="1">
    <source>
        <dbReference type="EMBL" id="QIY92324.1"/>
    </source>
</evidence>
<dbReference type="EMBL" id="CP050995">
    <property type="protein sequence ID" value="QIY92324.1"/>
    <property type="molecule type" value="Genomic_DNA"/>
</dbReference>
<dbReference type="Proteomes" id="UP000501570">
    <property type="component" value="Chromosome"/>
</dbReference>
<accession>A0ABX6KUN5</accession>
<reference evidence="1 2" key="1">
    <citation type="submission" date="2019-09" db="EMBL/GenBank/DDBJ databases">
        <title>FDA dAtabase for Regulatory Grade micrObial Sequences (FDA-ARGOS): Supporting development and validation of Infectious Disease Dx tests.</title>
        <authorList>
            <person name="Sciortino C."/>
            <person name="Tallon L."/>
            <person name="Sadzewicz L."/>
            <person name="Vavikolanu K."/>
            <person name="Mehta A."/>
            <person name="Aluvathingal J."/>
            <person name="Nadendla S."/>
            <person name="Nandy P."/>
            <person name="Geyer C."/>
            <person name="Yan Y."/>
            <person name="Sichtig H."/>
        </authorList>
    </citation>
    <scope>NUCLEOTIDE SEQUENCE [LARGE SCALE GENOMIC DNA]</scope>
    <source>
        <strain evidence="1 2">FDAARGOS_636</strain>
    </source>
</reference>